<name>A0A1F5A6B9_9BACT</name>
<dbReference type="Pfam" id="PF02826">
    <property type="entry name" value="2-Hacid_dh_C"/>
    <property type="match status" value="1"/>
</dbReference>
<feature type="domain" description="D-isomer specific 2-hydroxyacid dehydrogenase NAD-binding" evidence="6">
    <location>
        <begin position="110"/>
        <end position="285"/>
    </location>
</feature>
<dbReference type="Pfam" id="PF00389">
    <property type="entry name" value="2-Hacid_dh"/>
    <property type="match status" value="1"/>
</dbReference>
<evidence type="ECO:0000313" key="7">
    <source>
        <dbReference type="EMBL" id="OGD13374.1"/>
    </source>
</evidence>
<evidence type="ECO:0000256" key="2">
    <source>
        <dbReference type="ARBA" id="ARBA00023002"/>
    </source>
</evidence>
<dbReference type="CDD" id="cd05301">
    <property type="entry name" value="GDH"/>
    <property type="match status" value="1"/>
</dbReference>
<evidence type="ECO:0000256" key="4">
    <source>
        <dbReference type="RuleBase" id="RU003719"/>
    </source>
</evidence>
<dbReference type="EMBL" id="MEYH01000112">
    <property type="protein sequence ID" value="OGD13374.1"/>
    <property type="molecule type" value="Genomic_DNA"/>
</dbReference>
<protein>
    <recommendedName>
        <fullName evidence="9">D-glycerate dehydrogenase</fullName>
    </recommendedName>
</protein>
<evidence type="ECO:0000256" key="3">
    <source>
        <dbReference type="ARBA" id="ARBA00023027"/>
    </source>
</evidence>
<dbReference type="Gene3D" id="3.40.50.720">
    <property type="entry name" value="NAD(P)-binding Rossmann-like Domain"/>
    <property type="match status" value="2"/>
</dbReference>
<gene>
    <name evidence="7" type="ORF">A2V47_05375</name>
</gene>
<dbReference type="InterPro" id="IPR006139">
    <property type="entry name" value="D-isomer_2_OHA_DH_cat_dom"/>
</dbReference>
<evidence type="ECO:0000256" key="1">
    <source>
        <dbReference type="ARBA" id="ARBA00005854"/>
    </source>
</evidence>
<evidence type="ECO:0000313" key="8">
    <source>
        <dbReference type="Proteomes" id="UP000177701"/>
    </source>
</evidence>
<accession>A0A1F5A6B9</accession>
<organism evidence="7 8">
    <name type="scientific">Candidatus Sediminicultor quintus</name>
    <dbReference type="NCBI Taxonomy" id="1797291"/>
    <lineage>
        <taxon>Bacteria</taxon>
        <taxon>Pseudomonadati</taxon>
        <taxon>Atribacterota</taxon>
        <taxon>Candidatus Phoenicimicrobiia</taxon>
        <taxon>Candidatus Pheonicimicrobiales</taxon>
        <taxon>Candidatus Phoenicimicrobiaceae</taxon>
        <taxon>Candidatus Sediminicultor</taxon>
    </lineage>
</organism>
<sequence>MKFKVLLTRVLQKEGLKELEKIADLILPEEKKLFFTPEEILNYAPILDGIIVSRAHIDAVFIDKAKKLKVISKFGVGYDTVNVEAVSKAGIIFTNLPSTVTEVTAELVFGIMLSLSRRIVEADRYLRKTQSNRWYQEALFMGHELWDKKIGFIGFGRIGQATARRCLPFGMKIFYYDIEKKNNLRIKAQYIPFDQLLEEMDYIVLQAPYSKSTHHLIGKNEIEKMKKSVYFINTARGPEIDQEALINALKEKRIAGAALDVYENEPYIPQDLKLFDNVVLTPHLGTDTYETDLRMVKEASDNVIKVLTGAIPEFVVNRKELGL</sequence>
<dbReference type="InterPro" id="IPR006140">
    <property type="entry name" value="D-isomer_DH_NAD-bd"/>
</dbReference>
<keyword evidence="3" id="KW-0520">NAD</keyword>
<dbReference type="GO" id="GO:0030267">
    <property type="term" value="F:glyoxylate reductase (NADPH) activity"/>
    <property type="evidence" value="ECO:0007669"/>
    <property type="project" value="TreeGrafter"/>
</dbReference>
<reference evidence="7 8" key="1">
    <citation type="journal article" date="2016" name="Nat. Commun.">
        <title>Thousands of microbial genomes shed light on interconnected biogeochemical processes in an aquifer system.</title>
        <authorList>
            <person name="Anantharaman K."/>
            <person name="Brown C.T."/>
            <person name="Hug L.A."/>
            <person name="Sharon I."/>
            <person name="Castelle C.J."/>
            <person name="Probst A.J."/>
            <person name="Thomas B.C."/>
            <person name="Singh A."/>
            <person name="Wilkins M.J."/>
            <person name="Karaoz U."/>
            <person name="Brodie E.L."/>
            <person name="Williams K.H."/>
            <person name="Hubbard S.S."/>
            <person name="Banfield J.F."/>
        </authorList>
    </citation>
    <scope>NUCLEOTIDE SEQUENCE [LARGE SCALE GENOMIC DNA]</scope>
</reference>
<feature type="domain" description="D-isomer specific 2-hydroxyacid dehydrogenase catalytic" evidence="5">
    <location>
        <begin position="5"/>
        <end position="317"/>
    </location>
</feature>
<dbReference type="InterPro" id="IPR050223">
    <property type="entry name" value="D-isomer_2-hydroxyacid_DH"/>
</dbReference>
<dbReference type="GO" id="GO:0005829">
    <property type="term" value="C:cytosol"/>
    <property type="evidence" value="ECO:0007669"/>
    <property type="project" value="TreeGrafter"/>
</dbReference>
<comment type="caution">
    <text evidence="7">The sequence shown here is derived from an EMBL/GenBank/DDBJ whole genome shotgun (WGS) entry which is preliminary data.</text>
</comment>
<dbReference type="FunFam" id="3.40.50.720:FF:000203">
    <property type="entry name" value="D-3-phosphoglycerate dehydrogenase (SerA)"/>
    <property type="match status" value="1"/>
</dbReference>
<dbReference type="InterPro" id="IPR036291">
    <property type="entry name" value="NAD(P)-bd_dom_sf"/>
</dbReference>
<comment type="similarity">
    <text evidence="1 4">Belongs to the D-isomer specific 2-hydroxyacid dehydrogenase family.</text>
</comment>
<dbReference type="SUPFAM" id="SSF51735">
    <property type="entry name" value="NAD(P)-binding Rossmann-fold domains"/>
    <property type="match status" value="1"/>
</dbReference>
<evidence type="ECO:0008006" key="9">
    <source>
        <dbReference type="Google" id="ProtNLM"/>
    </source>
</evidence>
<dbReference type="PANTHER" id="PTHR10996">
    <property type="entry name" value="2-HYDROXYACID DEHYDROGENASE-RELATED"/>
    <property type="match status" value="1"/>
</dbReference>
<dbReference type="GO" id="GO:0051287">
    <property type="term" value="F:NAD binding"/>
    <property type="evidence" value="ECO:0007669"/>
    <property type="project" value="InterPro"/>
</dbReference>
<dbReference type="STRING" id="1797291.A2V47_05375"/>
<evidence type="ECO:0000259" key="5">
    <source>
        <dbReference type="Pfam" id="PF00389"/>
    </source>
</evidence>
<evidence type="ECO:0000259" key="6">
    <source>
        <dbReference type="Pfam" id="PF02826"/>
    </source>
</evidence>
<dbReference type="PANTHER" id="PTHR10996:SF178">
    <property type="entry name" value="2-HYDROXYACID DEHYDROGENASE YGL185C-RELATED"/>
    <property type="match status" value="1"/>
</dbReference>
<dbReference type="AlphaFoldDB" id="A0A1F5A6B9"/>
<proteinExistence type="inferred from homology"/>
<dbReference type="GO" id="GO:0016618">
    <property type="term" value="F:hydroxypyruvate reductase [NAD(P)H] activity"/>
    <property type="evidence" value="ECO:0007669"/>
    <property type="project" value="TreeGrafter"/>
</dbReference>
<dbReference type="SUPFAM" id="SSF52283">
    <property type="entry name" value="Formate/glycerate dehydrogenase catalytic domain-like"/>
    <property type="match status" value="1"/>
</dbReference>
<dbReference type="Proteomes" id="UP000177701">
    <property type="component" value="Unassembled WGS sequence"/>
</dbReference>
<keyword evidence="2 4" id="KW-0560">Oxidoreductase</keyword>